<name>A0ABX2G6Z5_9BURK</name>
<feature type="transmembrane region" description="Helical" evidence="6">
    <location>
        <begin position="148"/>
        <end position="166"/>
    </location>
</feature>
<comment type="caution">
    <text evidence="8">The sequence shown here is derived from an EMBL/GenBank/DDBJ whole genome shotgun (WGS) entry which is preliminary data.</text>
</comment>
<keyword evidence="4 6" id="KW-1133">Transmembrane helix</keyword>
<dbReference type="RefSeq" id="WP_353621724.1">
    <property type="nucleotide sequence ID" value="NZ_JABSNM010000016.1"/>
</dbReference>
<dbReference type="PANTHER" id="PTHR30485:SF2">
    <property type="entry name" value="BLL0597 PROTEIN"/>
    <property type="match status" value="1"/>
</dbReference>
<evidence type="ECO:0000313" key="9">
    <source>
        <dbReference type="Proteomes" id="UP001516061"/>
    </source>
</evidence>
<comment type="subcellular location">
    <subcellularLocation>
        <location evidence="1">Cell membrane</location>
        <topology evidence="1">Multi-pass membrane protein</topology>
    </subcellularLocation>
</comment>
<evidence type="ECO:0000256" key="2">
    <source>
        <dbReference type="ARBA" id="ARBA00022475"/>
    </source>
</evidence>
<keyword evidence="5 6" id="KW-0472">Membrane</keyword>
<dbReference type="EMBL" id="JABSNM010000016">
    <property type="protein sequence ID" value="NRT57516.1"/>
    <property type="molecule type" value="Genomic_DNA"/>
</dbReference>
<gene>
    <name evidence="8" type="ORF">HNQ01_003272</name>
</gene>
<accession>A0ABX2G6Z5</accession>
<reference evidence="8 9" key="1">
    <citation type="submission" date="2020-05" db="EMBL/GenBank/DDBJ databases">
        <title>Genomic Encyclopedia of Type Strains, Phase IV (KMG-V): Genome sequencing to study the core and pangenomes of soil and plant-associated prokaryotes.</title>
        <authorList>
            <person name="Whitman W."/>
        </authorList>
    </citation>
    <scope>NUCLEOTIDE SEQUENCE [LARGE SCALE GENOMIC DNA]</scope>
    <source>
        <strain evidence="8 9">C29</strain>
    </source>
</reference>
<dbReference type="Pfam" id="PF01292">
    <property type="entry name" value="Ni_hydr_CYTB"/>
    <property type="match status" value="1"/>
</dbReference>
<protein>
    <submittedName>
        <fullName evidence="8">Cytochrome b</fullName>
    </submittedName>
</protein>
<feature type="domain" description="Cytochrome b561 bacterial/Ni-hydrogenase" evidence="7">
    <location>
        <begin position="17"/>
        <end position="178"/>
    </location>
</feature>
<evidence type="ECO:0000256" key="4">
    <source>
        <dbReference type="ARBA" id="ARBA00022989"/>
    </source>
</evidence>
<dbReference type="InterPro" id="IPR016174">
    <property type="entry name" value="Di-haem_cyt_TM"/>
</dbReference>
<evidence type="ECO:0000313" key="8">
    <source>
        <dbReference type="EMBL" id="NRT57516.1"/>
    </source>
</evidence>
<dbReference type="Gene3D" id="1.20.950.20">
    <property type="entry name" value="Transmembrane di-heme cytochromes, Chain C"/>
    <property type="match status" value="1"/>
</dbReference>
<dbReference type="InterPro" id="IPR051542">
    <property type="entry name" value="Hydrogenase_cytochrome"/>
</dbReference>
<evidence type="ECO:0000259" key="7">
    <source>
        <dbReference type="Pfam" id="PF01292"/>
    </source>
</evidence>
<organism evidence="8 9">
    <name type="scientific">Sphaerotilus uruguayifluvii</name>
    <dbReference type="NCBI Taxonomy" id="2735897"/>
    <lineage>
        <taxon>Bacteria</taxon>
        <taxon>Pseudomonadati</taxon>
        <taxon>Pseudomonadota</taxon>
        <taxon>Betaproteobacteria</taxon>
        <taxon>Burkholderiales</taxon>
        <taxon>Sphaerotilaceae</taxon>
        <taxon>Sphaerotilus</taxon>
    </lineage>
</organism>
<evidence type="ECO:0000256" key="6">
    <source>
        <dbReference type="SAM" id="Phobius"/>
    </source>
</evidence>
<proteinExistence type="predicted"/>
<evidence type="ECO:0000256" key="5">
    <source>
        <dbReference type="ARBA" id="ARBA00023136"/>
    </source>
</evidence>
<keyword evidence="9" id="KW-1185">Reference proteome</keyword>
<dbReference type="Proteomes" id="UP001516061">
    <property type="component" value="Unassembled WGS sequence"/>
</dbReference>
<evidence type="ECO:0000256" key="1">
    <source>
        <dbReference type="ARBA" id="ARBA00004651"/>
    </source>
</evidence>
<dbReference type="PANTHER" id="PTHR30485">
    <property type="entry name" value="NI/FE-HYDROGENASE 1 B-TYPE CYTOCHROME SUBUNIT"/>
    <property type="match status" value="1"/>
</dbReference>
<evidence type="ECO:0000256" key="3">
    <source>
        <dbReference type="ARBA" id="ARBA00022692"/>
    </source>
</evidence>
<keyword evidence="3 6" id="KW-0812">Transmembrane</keyword>
<keyword evidence="2" id="KW-1003">Cell membrane</keyword>
<dbReference type="SUPFAM" id="SSF81342">
    <property type="entry name" value="Transmembrane di-heme cytochromes"/>
    <property type="match status" value="1"/>
</dbReference>
<dbReference type="InterPro" id="IPR011577">
    <property type="entry name" value="Cyt_b561_bac/Ni-Hgenase"/>
</dbReference>
<sequence>MSTGTSPSDLEPGEVRVWDPFVRIFHWGLVACIALNEFVIDDGERVHQWIGYAAGALVLARIVWGFVGTRHARFADFWPTPARLRAHLADLRAGCHGTHAGHNPLGALMMLALLAVVLALGVTGWLQTTDAFWGEEWLQELHEGLAEALLGLAGVHVAAALLMSAVERTNLVAAMVSGIKRRRPR</sequence>
<feature type="transmembrane region" description="Helical" evidence="6">
    <location>
        <begin position="107"/>
        <end position="128"/>
    </location>
</feature>
<feature type="transmembrane region" description="Helical" evidence="6">
    <location>
        <begin position="46"/>
        <end position="67"/>
    </location>
</feature>